<accession>A0ABU1WEE3</accession>
<dbReference type="EMBL" id="JAVDVY010000003">
    <property type="protein sequence ID" value="MDR7135965.1"/>
    <property type="molecule type" value="Genomic_DNA"/>
</dbReference>
<proteinExistence type="predicted"/>
<comment type="caution">
    <text evidence="1">The sequence shown here is derived from an EMBL/GenBank/DDBJ whole genome shotgun (WGS) entry which is preliminary data.</text>
</comment>
<reference evidence="1 2" key="1">
    <citation type="submission" date="2023-07" db="EMBL/GenBank/DDBJ databases">
        <title>Sorghum-associated microbial communities from plants grown in Nebraska, USA.</title>
        <authorList>
            <person name="Schachtman D."/>
        </authorList>
    </citation>
    <scope>NUCLEOTIDE SEQUENCE [LARGE SCALE GENOMIC DNA]</scope>
    <source>
        <strain evidence="1 2">BE198</strain>
    </source>
</reference>
<name>A0ABU1WEE3_9GAMM</name>
<gene>
    <name evidence="1" type="ORF">J2X06_003183</name>
</gene>
<keyword evidence="2" id="KW-1185">Reference proteome</keyword>
<organism evidence="1 2">
    <name type="scientific">Lysobacter niastensis</name>
    <dbReference type="NCBI Taxonomy" id="380629"/>
    <lineage>
        <taxon>Bacteria</taxon>
        <taxon>Pseudomonadati</taxon>
        <taxon>Pseudomonadota</taxon>
        <taxon>Gammaproteobacteria</taxon>
        <taxon>Lysobacterales</taxon>
        <taxon>Lysobacteraceae</taxon>
        <taxon>Lysobacter</taxon>
    </lineage>
</organism>
<sequence length="54" mass="5766">MTIVSTGTEISLAAASQHIKVLERALCADRIQSGWNDVLASLAQQRSPTQLSPT</sequence>
<dbReference type="Proteomes" id="UP001251524">
    <property type="component" value="Unassembled WGS sequence"/>
</dbReference>
<evidence type="ECO:0000313" key="2">
    <source>
        <dbReference type="Proteomes" id="UP001251524"/>
    </source>
</evidence>
<protein>
    <submittedName>
        <fullName evidence="1">Uncharacterized protein</fullName>
    </submittedName>
</protein>
<evidence type="ECO:0000313" key="1">
    <source>
        <dbReference type="EMBL" id="MDR7135965.1"/>
    </source>
</evidence>